<dbReference type="GO" id="GO:0003908">
    <property type="term" value="F:methylated-DNA-[protein]-cysteine S-methyltransferase activity"/>
    <property type="evidence" value="ECO:0007669"/>
    <property type="project" value="UniProtKB-UniRule"/>
</dbReference>
<protein>
    <recommendedName>
        <fullName evidence="8">Methylated-DNA--protein-cysteine methyltransferase</fullName>
        <ecNumber evidence="8">2.1.1.63</ecNumber>
    </recommendedName>
    <alternativeName>
        <fullName evidence="8">6-O-methylguanine-DNA methyltransferase</fullName>
        <shortName evidence="8">MGMT</shortName>
    </alternativeName>
    <alternativeName>
        <fullName evidence="8">O-6-methylguanine-DNA-alkyltransferase</fullName>
    </alternativeName>
</protein>
<accession>A0A0H3GF56</accession>
<dbReference type="Pfam" id="PF02870">
    <property type="entry name" value="Methyltransf_1N"/>
    <property type="match status" value="1"/>
</dbReference>
<dbReference type="EMBL" id="CP002002">
    <property type="protein sequence ID" value="AEO05996.1"/>
    <property type="molecule type" value="Genomic_DNA"/>
</dbReference>
<keyword evidence="6 8" id="KW-0234">DNA repair</keyword>
<dbReference type="HOGENOM" id="CLU_000445_52_2_9"/>
<evidence type="ECO:0000256" key="4">
    <source>
        <dbReference type="ARBA" id="ARBA00022679"/>
    </source>
</evidence>
<dbReference type="InterPro" id="IPR036631">
    <property type="entry name" value="MGMT_N_sf"/>
</dbReference>
<comment type="subcellular location">
    <subcellularLocation>
        <location evidence="8">Cytoplasm</location>
    </subcellularLocation>
</comment>
<dbReference type="AlphaFoldDB" id="A0A0H3GF56"/>
<dbReference type="GO" id="GO:0005737">
    <property type="term" value="C:cytoplasm"/>
    <property type="evidence" value="ECO:0007669"/>
    <property type="project" value="UniProtKB-SubCell"/>
</dbReference>
<evidence type="ECO:0000256" key="6">
    <source>
        <dbReference type="ARBA" id="ARBA00023204"/>
    </source>
</evidence>
<dbReference type="Gene3D" id="1.10.10.10">
    <property type="entry name" value="Winged helix-like DNA-binding domain superfamily/Winged helix DNA-binding domain"/>
    <property type="match status" value="1"/>
</dbReference>
<keyword evidence="4 8" id="KW-0808">Transferase</keyword>
<dbReference type="EC" id="2.1.1.63" evidence="8"/>
<dbReference type="InterPro" id="IPR036388">
    <property type="entry name" value="WH-like_DNA-bd_sf"/>
</dbReference>
<dbReference type="Pfam" id="PF01035">
    <property type="entry name" value="DNA_binding_1"/>
    <property type="match status" value="1"/>
</dbReference>
<dbReference type="PANTHER" id="PTHR10815:SF13">
    <property type="entry name" value="METHYLATED-DNA--PROTEIN-CYSTEINE METHYLTRANSFERASE"/>
    <property type="match status" value="1"/>
</dbReference>
<dbReference type="HAMAP" id="MF_00772">
    <property type="entry name" value="OGT"/>
    <property type="match status" value="1"/>
</dbReference>
<evidence type="ECO:0000259" key="10">
    <source>
        <dbReference type="Pfam" id="PF02870"/>
    </source>
</evidence>
<organism evidence="11 12">
    <name type="scientific">Listeria monocytogenes serotype 1/2a (strain 10403S)</name>
    <dbReference type="NCBI Taxonomy" id="393133"/>
    <lineage>
        <taxon>Bacteria</taxon>
        <taxon>Bacillati</taxon>
        <taxon>Bacillota</taxon>
        <taxon>Bacilli</taxon>
        <taxon>Bacillales</taxon>
        <taxon>Listeriaceae</taxon>
        <taxon>Listeria</taxon>
    </lineage>
</organism>
<name>A0A0H3GF56_LISM4</name>
<evidence type="ECO:0000256" key="8">
    <source>
        <dbReference type="HAMAP-Rule" id="MF_00772"/>
    </source>
</evidence>
<sequence>MLKRQKASPVGELFITIEDGCIMNISYDKPRNWELLDGNIIEKELFQELMIQLASYFEGERENFDLPMLLKGTDFQKKVWQALSEIPYGTVVSYKDIAISAGSPKAVQAVGQANRANPIPIIIPCHRCVKSNGELGGYNGTDVDKKQYLLALEKGLSLS</sequence>
<comment type="function">
    <text evidence="8">Involved in the cellular defense against the biological effects of O6-methylguanine (O6-MeG) and O4-methylthymine (O4-MeT) in DNA. Repairs the methylated nucleobase in DNA by stoichiometrically transferring the methyl group to a cysteine residue in the enzyme. This is a suicide reaction: the enzyme is irreversibly inactivated.</text>
</comment>
<dbReference type="InterPro" id="IPR014048">
    <property type="entry name" value="MethylDNA_cys_MeTrfase_DNA-bd"/>
</dbReference>
<comment type="miscellaneous">
    <text evidence="8">This enzyme catalyzes only one turnover and therefore is not strictly catalytic. According to one definition, an enzyme is a biocatalyst that acts repeatedly and over many reaction cycles.</text>
</comment>
<dbReference type="SUPFAM" id="SSF53155">
    <property type="entry name" value="Methylated DNA-protein cysteine methyltransferase domain"/>
    <property type="match status" value="1"/>
</dbReference>
<dbReference type="Gene3D" id="3.30.160.70">
    <property type="entry name" value="Methylated DNA-protein cysteine methyltransferase domain"/>
    <property type="match status" value="1"/>
</dbReference>
<comment type="catalytic activity">
    <reaction evidence="1 8">
        <text>a 4-O-methyl-thymidine in DNA + L-cysteinyl-[protein] = a thymidine in DNA + S-methyl-L-cysteinyl-[protein]</text>
        <dbReference type="Rhea" id="RHEA:53428"/>
        <dbReference type="Rhea" id="RHEA-COMP:10131"/>
        <dbReference type="Rhea" id="RHEA-COMP:10132"/>
        <dbReference type="Rhea" id="RHEA-COMP:13555"/>
        <dbReference type="Rhea" id="RHEA-COMP:13556"/>
        <dbReference type="ChEBI" id="CHEBI:29950"/>
        <dbReference type="ChEBI" id="CHEBI:82612"/>
        <dbReference type="ChEBI" id="CHEBI:137386"/>
        <dbReference type="ChEBI" id="CHEBI:137387"/>
        <dbReference type="EC" id="2.1.1.63"/>
    </reaction>
</comment>
<evidence type="ECO:0000256" key="1">
    <source>
        <dbReference type="ARBA" id="ARBA00001286"/>
    </source>
</evidence>
<reference evidence="12" key="1">
    <citation type="submission" date="2010-04" db="EMBL/GenBank/DDBJ databases">
        <title>The genome sequence of Listeria monocytogenes strain 10403S.</title>
        <authorList>
            <consortium name="The Broad Institute Genome Sequencing Platform"/>
            <consortium name="The Broad Institute Genome Sequencing Center for Infectious Disease."/>
            <person name="Borowsky M."/>
            <person name="Borodovsky M."/>
            <person name="Young S.K."/>
            <person name="Zeng Q."/>
            <person name="Koehrsen M."/>
            <person name="Fitzgerald M."/>
            <person name="Wiedmann M."/>
            <person name="Swaminathan B."/>
            <person name="Lauer P."/>
            <person name="Portnoy D."/>
            <person name="Cossart P."/>
            <person name="Buchrieser C."/>
            <person name="Higgins D."/>
            <person name="Abouelleil A."/>
            <person name="Alvarado L."/>
            <person name="Arachchi H.M."/>
            <person name="Berlin A."/>
            <person name="Borenstein D."/>
            <person name="Brown A."/>
            <person name="Chapman S.B."/>
            <person name="Chen Z."/>
            <person name="Dunbar C.D."/>
            <person name="Engels R."/>
            <person name="Freedman E."/>
            <person name="Gearin G."/>
            <person name="Gellesch M."/>
            <person name="Goldberg J."/>
            <person name="Griggs A."/>
            <person name="Gujja S."/>
            <person name="Heilman E."/>
            <person name="Heiman D."/>
            <person name="Howarth C."/>
            <person name="Jen D."/>
            <person name="Larson L."/>
            <person name="Lui A."/>
            <person name="MacDonald J."/>
            <person name="Mehta T."/>
            <person name="Montmayeur A."/>
            <person name="Neiman D."/>
            <person name="Park D."/>
            <person name="Pearson M."/>
            <person name="Priest M."/>
            <person name="Richards J."/>
            <person name="Roberts A."/>
            <person name="Saif S."/>
            <person name="Shea T."/>
            <person name="Shenoy N."/>
            <person name="Sisk P."/>
            <person name="Stolte C."/>
            <person name="Sykes S."/>
            <person name="Walk T."/>
            <person name="White J."/>
            <person name="Yandava C."/>
            <person name="Haas B."/>
            <person name="Nusbaum C."/>
            <person name="Birren B."/>
        </authorList>
    </citation>
    <scope>NUCLEOTIDE SEQUENCE [LARGE SCALE GENOMIC DNA]</scope>
    <source>
        <strain evidence="12">10403S</strain>
    </source>
</reference>
<feature type="active site" description="Nucleophile; methyl group acceptor" evidence="8">
    <location>
        <position position="125"/>
    </location>
</feature>
<dbReference type="InterPro" id="IPR008332">
    <property type="entry name" value="MethylG_MeTrfase_N"/>
</dbReference>
<dbReference type="InterPro" id="IPR023546">
    <property type="entry name" value="MGMT"/>
</dbReference>
<evidence type="ECO:0000313" key="11">
    <source>
        <dbReference type="EMBL" id="AEO05996.1"/>
    </source>
</evidence>
<evidence type="ECO:0000256" key="3">
    <source>
        <dbReference type="ARBA" id="ARBA00022603"/>
    </source>
</evidence>
<keyword evidence="8" id="KW-0963">Cytoplasm</keyword>
<evidence type="ECO:0000256" key="5">
    <source>
        <dbReference type="ARBA" id="ARBA00022763"/>
    </source>
</evidence>
<dbReference type="GO" id="GO:0032259">
    <property type="term" value="P:methylation"/>
    <property type="evidence" value="ECO:0007669"/>
    <property type="project" value="UniProtKB-KW"/>
</dbReference>
<evidence type="ECO:0000259" key="9">
    <source>
        <dbReference type="Pfam" id="PF01035"/>
    </source>
</evidence>
<evidence type="ECO:0000313" key="12">
    <source>
        <dbReference type="Proteomes" id="UP000001288"/>
    </source>
</evidence>
<evidence type="ECO:0000256" key="7">
    <source>
        <dbReference type="ARBA" id="ARBA00049348"/>
    </source>
</evidence>
<keyword evidence="5 8" id="KW-0227">DNA damage</keyword>
<dbReference type="SUPFAM" id="SSF46767">
    <property type="entry name" value="Methylated DNA-protein cysteine methyltransferase, C-terminal domain"/>
    <property type="match status" value="1"/>
</dbReference>
<dbReference type="FunFam" id="1.10.10.10:FF:000214">
    <property type="entry name" value="Methylated-DNA--protein-cysteine methyltransferase"/>
    <property type="match status" value="1"/>
</dbReference>
<feature type="domain" description="Methylguanine DNA methyltransferase ribonuclease-like" evidence="10">
    <location>
        <begin position="7"/>
        <end position="68"/>
    </location>
</feature>
<dbReference type="GO" id="GO:0006307">
    <property type="term" value="P:DNA alkylation repair"/>
    <property type="evidence" value="ECO:0007669"/>
    <property type="project" value="UniProtKB-UniRule"/>
</dbReference>
<dbReference type="CDD" id="cd06445">
    <property type="entry name" value="ATase"/>
    <property type="match status" value="1"/>
</dbReference>
<dbReference type="Proteomes" id="UP000001288">
    <property type="component" value="Chromosome"/>
</dbReference>
<comment type="similarity">
    <text evidence="2 8">Belongs to the MGMT family.</text>
</comment>
<feature type="domain" description="Methylated-DNA-[protein]-cysteine S-methyltransferase DNA binding" evidence="9">
    <location>
        <begin position="74"/>
        <end position="154"/>
    </location>
</feature>
<dbReference type="InterPro" id="IPR036217">
    <property type="entry name" value="MethylDNA_cys_MeTrfase_DNAb"/>
</dbReference>
<dbReference type="RefSeq" id="WP_003722861.1">
    <property type="nucleotide sequence ID" value="NC_017544.1"/>
</dbReference>
<gene>
    <name evidence="11" type="ordered locus">LMRG_02096</name>
</gene>
<evidence type="ECO:0000256" key="2">
    <source>
        <dbReference type="ARBA" id="ARBA00008711"/>
    </source>
</evidence>
<dbReference type="NCBIfam" id="TIGR00589">
    <property type="entry name" value="ogt"/>
    <property type="match status" value="1"/>
</dbReference>
<comment type="catalytic activity">
    <reaction evidence="7 8">
        <text>a 6-O-methyl-2'-deoxyguanosine in DNA + L-cysteinyl-[protein] = S-methyl-L-cysteinyl-[protein] + a 2'-deoxyguanosine in DNA</text>
        <dbReference type="Rhea" id="RHEA:24000"/>
        <dbReference type="Rhea" id="RHEA-COMP:10131"/>
        <dbReference type="Rhea" id="RHEA-COMP:10132"/>
        <dbReference type="Rhea" id="RHEA-COMP:11367"/>
        <dbReference type="Rhea" id="RHEA-COMP:11368"/>
        <dbReference type="ChEBI" id="CHEBI:29950"/>
        <dbReference type="ChEBI" id="CHEBI:82612"/>
        <dbReference type="ChEBI" id="CHEBI:85445"/>
        <dbReference type="ChEBI" id="CHEBI:85448"/>
        <dbReference type="EC" id="2.1.1.63"/>
    </reaction>
</comment>
<proteinExistence type="inferred from homology"/>
<keyword evidence="3 8" id="KW-0489">Methyltransferase</keyword>
<dbReference type="KEGG" id="lmt:LMRG_02096"/>
<dbReference type="PANTHER" id="PTHR10815">
    <property type="entry name" value="METHYLATED-DNA--PROTEIN-CYSTEINE METHYLTRANSFERASE"/>
    <property type="match status" value="1"/>
</dbReference>